<sequence>MDPMFAQTMDNIFPGEREGEIRGGSNNYLTTGLGSGEVSTLVEHVSASGARTFIACANGNIINVTNPAAISNLGTGFANDRWQTIDFRNRKLFFNGVSTPQQFDGTSLTNANYTGVTGSTLIQGTAYRNRLYLIPVNSASFWYGNANAITGALTEFDCGPLLTRGGFIQFVTTWTRASSGTSSSELFVVVSSEGEILVFGGGSPEAEGFSLVGHTFTSKPLGRRAYINYLTDVEISTQTEVVSLTRLMSGDAALGIGALTDKIAPTFSAAARMYGYNFGWQPILYPGGRRILYNIPIASGSQSHQYVRNIITGSWCRFKDMNAASWCVFNDNLYYGTWDGKIVQADTGANDRSANISFQVFLSYNYFGDRERVKHFQNVRPILTSDGPLTVGLSMSVDRVENNSTDTVSIVALAGTSWDVADWDSFFWSDDNYPASDWYAVNGIGRSGAIKMFGSVKDVRFSISAFHVTHDQGGMI</sequence>
<evidence type="ECO:0000313" key="1">
    <source>
        <dbReference type="EMBL" id="CAB4136982.1"/>
    </source>
</evidence>
<reference evidence="1" key="1">
    <citation type="submission" date="2020-04" db="EMBL/GenBank/DDBJ databases">
        <authorList>
            <person name="Chiriac C."/>
            <person name="Salcher M."/>
            <person name="Ghai R."/>
            <person name="Kavagutti S V."/>
        </authorList>
    </citation>
    <scope>NUCLEOTIDE SEQUENCE</scope>
</reference>
<proteinExistence type="predicted"/>
<gene>
    <name evidence="1" type="ORF">UFOVP313_36</name>
</gene>
<accession>A0A6J5LT90</accession>
<protein>
    <submittedName>
        <fullName evidence="1">Uncharacterized protein</fullName>
    </submittedName>
</protein>
<dbReference type="EMBL" id="LR796328">
    <property type="protein sequence ID" value="CAB4136982.1"/>
    <property type="molecule type" value="Genomic_DNA"/>
</dbReference>
<organism evidence="1">
    <name type="scientific">uncultured Caudovirales phage</name>
    <dbReference type="NCBI Taxonomy" id="2100421"/>
    <lineage>
        <taxon>Viruses</taxon>
        <taxon>Duplodnaviria</taxon>
        <taxon>Heunggongvirae</taxon>
        <taxon>Uroviricota</taxon>
        <taxon>Caudoviricetes</taxon>
        <taxon>Peduoviridae</taxon>
        <taxon>Maltschvirus</taxon>
        <taxon>Maltschvirus maltsch</taxon>
    </lineage>
</organism>
<name>A0A6J5LT90_9CAUD</name>